<comment type="caution">
    <text evidence="5">The sequence shown here is derived from an EMBL/GenBank/DDBJ whole genome shotgun (WGS) entry which is preliminary data.</text>
</comment>
<feature type="region of interest" description="Disordered" evidence="1">
    <location>
        <begin position="125"/>
        <end position="180"/>
    </location>
</feature>
<feature type="region of interest" description="Disordered" evidence="1">
    <location>
        <begin position="429"/>
        <end position="519"/>
    </location>
</feature>
<dbReference type="AlphaFoldDB" id="A0AA39XCX3"/>
<feature type="domain" description="Tri-helical" evidence="3">
    <location>
        <begin position="338"/>
        <end position="421"/>
    </location>
</feature>
<feature type="compositionally biased region" description="Basic residues" evidence="1">
    <location>
        <begin position="439"/>
        <end position="451"/>
    </location>
</feature>
<accession>A0AA39XCX3</accession>
<dbReference type="InterPro" id="IPR057940">
    <property type="entry name" value="Tri-helical_dom"/>
</dbReference>
<evidence type="ECO:0000313" key="5">
    <source>
        <dbReference type="EMBL" id="KAK0631637.1"/>
    </source>
</evidence>
<dbReference type="InterPro" id="IPR056669">
    <property type="entry name" value="DUF7767"/>
</dbReference>
<feature type="compositionally biased region" description="Pro residues" evidence="1">
    <location>
        <begin position="548"/>
        <end position="563"/>
    </location>
</feature>
<feature type="domain" description="Clr5" evidence="2">
    <location>
        <begin position="13"/>
        <end position="64"/>
    </location>
</feature>
<name>A0AA39XCX3_9PEZI</name>
<dbReference type="PANTHER" id="PTHR38788:SF5">
    <property type="entry name" value="CLR5 DOMAIN-CONTAINING PROTEIN"/>
    <property type="match status" value="1"/>
</dbReference>
<feature type="compositionally biased region" description="Low complexity" evidence="1">
    <location>
        <begin position="459"/>
        <end position="474"/>
    </location>
</feature>
<gene>
    <name evidence="5" type="ORF">B0T14DRAFT_502033</name>
</gene>
<proteinExistence type="predicted"/>
<dbReference type="Proteomes" id="UP001175000">
    <property type="component" value="Unassembled WGS sequence"/>
</dbReference>
<evidence type="ECO:0000256" key="1">
    <source>
        <dbReference type="SAM" id="MobiDB-lite"/>
    </source>
</evidence>
<evidence type="ECO:0008006" key="7">
    <source>
        <dbReference type="Google" id="ProtNLM"/>
    </source>
</evidence>
<reference evidence="5" key="1">
    <citation type="submission" date="2023-06" db="EMBL/GenBank/DDBJ databases">
        <title>Genome-scale phylogeny and comparative genomics of the fungal order Sordariales.</title>
        <authorList>
            <consortium name="Lawrence Berkeley National Laboratory"/>
            <person name="Hensen N."/>
            <person name="Bonometti L."/>
            <person name="Westerberg I."/>
            <person name="Brannstrom I.O."/>
            <person name="Guillou S."/>
            <person name="Cros-Aarteil S."/>
            <person name="Calhoun S."/>
            <person name="Haridas S."/>
            <person name="Kuo A."/>
            <person name="Mondo S."/>
            <person name="Pangilinan J."/>
            <person name="Riley R."/>
            <person name="Labutti K."/>
            <person name="Andreopoulos B."/>
            <person name="Lipzen A."/>
            <person name="Chen C."/>
            <person name="Yanf M."/>
            <person name="Daum C."/>
            <person name="Ng V."/>
            <person name="Clum A."/>
            <person name="Steindorff A."/>
            <person name="Ohm R."/>
            <person name="Martin F."/>
            <person name="Silar P."/>
            <person name="Natvig D."/>
            <person name="Lalanne C."/>
            <person name="Gautier V."/>
            <person name="Ament-Velasquez S.L."/>
            <person name="Kruys A."/>
            <person name="Hutchinson M.I."/>
            <person name="Powell A.J."/>
            <person name="Barry K."/>
            <person name="Miller A.N."/>
            <person name="Grigoriev I.V."/>
            <person name="Debuchy R."/>
            <person name="Gladieux P."/>
            <person name="Thoren M.H."/>
            <person name="Johannesson H."/>
        </authorList>
    </citation>
    <scope>NUCLEOTIDE SEQUENCE</scope>
    <source>
        <strain evidence="5">CBS 606.72</strain>
    </source>
</reference>
<feature type="compositionally biased region" description="Acidic residues" evidence="1">
    <location>
        <begin position="135"/>
        <end position="160"/>
    </location>
</feature>
<feature type="domain" description="DUF7767" evidence="4">
    <location>
        <begin position="567"/>
        <end position="661"/>
    </location>
</feature>
<feature type="region of interest" description="Disordered" evidence="1">
    <location>
        <begin position="534"/>
        <end position="563"/>
    </location>
</feature>
<dbReference type="Pfam" id="PF24962">
    <property type="entry name" value="DUF7767"/>
    <property type="match status" value="1"/>
</dbReference>
<dbReference type="InterPro" id="IPR025676">
    <property type="entry name" value="Clr5_dom"/>
</dbReference>
<dbReference type="Pfam" id="PF14420">
    <property type="entry name" value="Clr5"/>
    <property type="match status" value="1"/>
</dbReference>
<dbReference type="Pfam" id="PF24465">
    <property type="entry name" value="Tri-helical"/>
    <property type="match status" value="2"/>
</dbReference>
<keyword evidence="6" id="KW-1185">Reference proteome</keyword>
<evidence type="ECO:0000259" key="2">
    <source>
        <dbReference type="Pfam" id="PF14420"/>
    </source>
</evidence>
<feature type="domain" description="Tri-helical" evidence="3">
    <location>
        <begin position="246"/>
        <end position="327"/>
    </location>
</feature>
<dbReference type="PANTHER" id="PTHR38788">
    <property type="entry name" value="CLR5 DOMAIN-CONTAINING PROTEIN"/>
    <property type="match status" value="1"/>
</dbReference>
<evidence type="ECO:0000259" key="3">
    <source>
        <dbReference type="Pfam" id="PF24465"/>
    </source>
</evidence>
<evidence type="ECO:0000313" key="6">
    <source>
        <dbReference type="Proteomes" id="UP001175000"/>
    </source>
</evidence>
<evidence type="ECO:0000259" key="4">
    <source>
        <dbReference type="Pfam" id="PF24962"/>
    </source>
</evidence>
<organism evidence="5 6">
    <name type="scientific">Immersiella caudata</name>
    <dbReference type="NCBI Taxonomy" id="314043"/>
    <lineage>
        <taxon>Eukaryota</taxon>
        <taxon>Fungi</taxon>
        <taxon>Dikarya</taxon>
        <taxon>Ascomycota</taxon>
        <taxon>Pezizomycotina</taxon>
        <taxon>Sordariomycetes</taxon>
        <taxon>Sordariomycetidae</taxon>
        <taxon>Sordariales</taxon>
        <taxon>Lasiosphaeriaceae</taxon>
        <taxon>Immersiella</taxon>
    </lineage>
</organism>
<feature type="compositionally biased region" description="Polar residues" evidence="1">
    <location>
        <begin position="534"/>
        <end position="544"/>
    </location>
</feature>
<sequence>MGTGRPPGRPKKVYDWEPYRDIIYSLYVEQKRSLPVLQEYLTTEHNFTPSRRHLQAQFQKWDFPRKYRRTWKDENLVARVKELWEANHKHADILAMLKDEGFDIESNELVNLRKKFGMTLRLPGMGFEDRGKAGDEDEESGSEEDSDSQGESESDEEEDRQDGRGVGRGNGEGASASPVVGGLVFDGEYHAMKEARKAERKRMLEMEHAELWATKKRRRHTKPFAGLPADPPAPPRFPSETTLEEAKAILQISVADYRDMRAKFQRICEENGVAKKTVCGPERWEALKEQLIRECMYLRAVMWDPADMDRKRLAVEIISNDVTKRIRVIGNVMSISEAKRVFGLNPKEGNEVRAVLYRMLEADRFVSKREDGEEHWEELKRIWLERTNLTGRVTGPLETDKDGKRVQKAIFILAKDALRRYCQDVKKKAAEAAAPPKPPKPRIKAKPKPKPAPKPTPVSTNTRSQRAQQQASTAPVQTHTQARLLPRDEADSFGDDGYDPGPDPFSPESEDGQPSESHNPFLTQEYIQAYQAATNGQQAVSQTGMPAHQPPPAPASAPAPAPAPVQSSTVGVYFRLHPSSSIAAPAMWISTITSRSIGELREAAVARFSELTECVGIEGIIKDGKGGEMLPLPINDDSELGAYLDHVQGMMAPTFSVTLAPGEEEWE</sequence>
<dbReference type="EMBL" id="JAULSU010000001">
    <property type="protein sequence ID" value="KAK0631637.1"/>
    <property type="molecule type" value="Genomic_DNA"/>
</dbReference>
<protein>
    <recommendedName>
        <fullName evidence="7">Clr5 domain-containing protein</fullName>
    </recommendedName>
</protein>